<name>A0ABD1M0I6_9FABA</name>
<evidence type="ECO:0000313" key="2">
    <source>
        <dbReference type="Proteomes" id="UP001603857"/>
    </source>
</evidence>
<comment type="caution">
    <text evidence="1">The sequence shown here is derived from an EMBL/GenBank/DDBJ whole genome shotgun (WGS) entry which is preliminary data.</text>
</comment>
<reference evidence="1 2" key="1">
    <citation type="submission" date="2024-08" db="EMBL/GenBank/DDBJ databases">
        <title>Insights into the chromosomal genome structure of Flemingia macrophylla.</title>
        <authorList>
            <person name="Ding Y."/>
            <person name="Zhao Y."/>
            <person name="Bi W."/>
            <person name="Wu M."/>
            <person name="Zhao G."/>
            <person name="Gong Y."/>
            <person name="Li W."/>
            <person name="Zhang P."/>
        </authorList>
    </citation>
    <scope>NUCLEOTIDE SEQUENCE [LARGE SCALE GENOMIC DNA]</scope>
    <source>
        <strain evidence="1">DYQJB</strain>
        <tissue evidence="1">Leaf</tissue>
    </source>
</reference>
<dbReference type="Proteomes" id="UP001603857">
    <property type="component" value="Unassembled WGS sequence"/>
</dbReference>
<evidence type="ECO:0000313" key="1">
    <source>
        <dbReference type="EMBL" id="KAL2329302.1"/>
    </source>
</evidence>
<protein>
    <submittedName>
        <fullName evidence="1">Uncharacterized protein</fullName>
    </submittedName>
</protein>
<proteinExistence type="predicted"/>
<dbReference type="EMBL" id="JBGMDY010000007">
    <property type="protein sequence ID" value="KAL2329302.1"/>
    <property type="molecule type" value="Genomic_DNA"/>
</dbReference>
<organism evidence="1 2">
    <name type="scientific">Flemingia macrophylla</name>
    <dbReference type="NCBI Taxonomy" id="520843"/>
    <lineage>
        <taxon>Eukaryota</taxon>
        <taxon>Viridiplantae</taxon>
        <taxon>Streptophyta</taxon>
        <taxon>Embryophyta</taxon>
        <taxon>Tracheophyta</taxon>
        <taxon>Spermatophyta</taxon>
        <taxon>Magnoliopsida</taxon>
        <taxon>eudicotyledons</taxon>
        <taxon>Gunneridae</taxon>
        <taxon>Pentapetalae</taxon>
        <taxon>rosids</taxon>
        <taxon>fabids</taxon>
        <taxon>Fabales</taxon>
        <taxon>Fabaceae</taxon>
        <taxon>Papilionoideae</taxon>
        <taxon>50 kb inversion clade</taxon>
        <taxon>NPAAA clade</taxon>
        <taxon>indigoferoid/millettioid clade</taxon>
        <taxon>Phaseoleae</taxon>
        <taxon>Flemingia</taxon>
    </lineage>
</organism>
<dbReference type="AlphaFoldDB" id="A0ABD1M0I6"/>
<keyword evidence="2" id="KW-1185">Reference proteome</keyword>
<gene>
    <name evidence="1" type="ORF">Fmac_022729</name>
</gene>
<accession>A0ABD1M0I6</accession>
<sequence length="73" mass="8522">MKKVLVEALERISKERKLCVFYALSDLLPRRIGACMHILSSNNKKFTKHAVKSSMFLFSFNLRQPCPKFNTFL</sequence>